<proteinExistence type="inferred from homology"/>
<feature type="domain" description="N-end rule aminoacyl transferase C-terminal" evidence="9">
    <location>
        <begin position="227"/>
        <end position="363"/>
    </location>
</feature>
<keyword evidence="2 5" id="KW-0808">Transferase</keyword>
<dbReference type="PANTHER" id="PTHR21367:SF1">
    <property type="entry name" value="ARGINYL-TRNA--PROTEIN TRANSFERASE 1"/>
    <property type="match status" value="1"/>
</dbReference>
<feature type="compositionally biased region" description="Basic and acidic residues" evidence="7">
    <location>
        <begin position="31"/>
        <end position="43"/>
    </location>
</feature>
<dbReference type="PIRSF" id="PIRSF037207">
    <property type="entry name" value="ATE1_euk"/>
    <property type="match status" value="1"/>
</dbReference>
<dbReference type="EC" id="2.3.2.8" evidence="5"/>
<evidence type="ECO:0000256" key="6">
    <source>
        <dbReference type="SAM" id="Coils"/>
    </source>
</evidence>
<sequence>MQRTILEYCGESGGNSCGYCKHKDKTGGNNSKEEEHEDEDKGTSHSLGLMAYSLSSSYYLELMDMGWRRSGKYLYKPTNEITCCPQYTIRLDVTKFTLSRSQKRTLRQMNEYLISGKKPRCSVKDEDNKMEEGPKKQETEKKEIEKKEKEDRPVIKKKEMRRKRFEEKCRLKNLNIEEMKKERVEKEESRRRTIESFIIESSESHSHKLEVKLVSTSSEEFQTKNDESYELYKKYQQTIHKDERASFAGYRRFLCDSPISEETDSTGRLKLGSYHLWFLLDNKLIAVSVIDILPRCLSAKYMFYDPDFSFLSLGTYTALRELEFTRKYFAINPEIRYYYMGYYIDSCPKMRYKAKFRPSDLLCDNSFQWIGYESCKELFADSKETNGYTVFRPDLEPPQPLPIEDLIVLSNRKLMSYSIYKRRFSNGNEDLESVERHLQDLAKKVGPKIPEAIYYFNELN</sequence>
<dbReference type="InterPro" id="IPR030700">
    <property type="entry name" value="N-end_Aminoacyl_Trfase"/>
</dbReference>
<dbReference type="SUPFAM" id="SSF55729">
    <property type="entry name" value="Acyl-CoA N-acyltransferases (Nat)"/>
    <property type="match status" value="1"/>
</dbReference>
<evidence type="ECO:0000256" key="2">
    <source>
        <dbReference type="ARBA" id="ARBA00022679"/>
    </source>
</evidence>
<evidence type="ECO:0000256" key="4">
    <source>
        <dbReference type="ARBA" id="ARBA00023315"/>
    </source>
</evidence>
<feature type="compositionally biased region" description="Basic and acidic residues" evidence="7">
    <location>
        <begin position="122"/>
        <end position="151"/>
    </location>
</feature>
<evidence type="ECO:0000313" key="11">
    <source>
        <dbReference type="Proteomes" id="UP001152747"/>
    </source>
</evidence>
<evidence type="ECO:0000256" key="7">
    <source>
        <dbReference type="SAM" id="MobiDB-lite"/>
    </source>
</evidence>
<keyword evidence="3 5" id="KW-0833">Ubl conjugation pathway</keyword>
<dbReference type="AlphaFoldDB" id="A0A9P1I6H1"/>
<dbReference type="OrthoDB" id="74183at2759"/>
<dbReference type="EMBL" id="CANHGI010000001">
    <property type="protein sequence ID" value="CAI5439021.1"/>
    <property type="molecule type" value="Genomic_DNA"/>
</dbReference>
<feature type="region of interest" description="Disordered" evidence="7">
    <location>
        <begin position="119"/>
        <end position="151"/>
    </location>
</feature>
<dbReference type="Pfam" id="PF04377">
    <property type="entry name" value="ATE_C"/>
    <property type="match status" value="1"/>
</dbReference>
<comment type="catalytic activity">
    <reaction evidence="5">
        <text>an N-terminal L-alpha-aminoacyl-[protein] + L-arginyl-tRNA(Arg) = an N-terminal L-arginyl-L-aminoacyl-[protein] + tRNA(Arg) + H(+)</text>
        <dbReference type="Rhea" id="RHEA:10208"/>
        <dbReference type="Rhea" id="RHEA-COMP:9658"/>
        <dbReference type="Rhea" id="RHEA-COMP:9673"/>
        <dbReference type="Rhea" id="RHEA-COMP:10636"/>
        <dbReference type="Rhea" id="RHEA-COMP:10638"/>
        <dbReference type="ChEBI" id="CHEBI:15378"/>
        <dbReference type="ChEBI" id="CHEBI:78442"/>
        <dbReference type="ChEBI" id="CHEBI:78513"/>
        <dbReference type="ChEBI" id="CHEBI:78597"/>
        <dbReference type="ChEBI" id="CHEBI:83562"/>
        <dbReference type="EC" id="2.3.2.8"/>
    </reaction>
</comment>
<dbReference type="InterPro" id="IPR017137">
    <property type="entry name" value="Arg-tRNA-P_Trfase_1_euk"/>
</dbReference>
<accession>A0A9P1I6H1</accession>
<dbReference type="InterPro" id="IPR016181">
    <property type="entry name" value="Acyl_CoA_acyltransferase"/>
</dbReference>
<keyword evidence="11" id="KW-1185">Reference proteome</keyword>
<feature type="coiled-coil region" evidence="6">
    <location>
        <begin position="157"/>
        <end position="196"/>
    </location>
</feature>
<comment type="similarity">
    <text evidence="1 5">Belongs to the R-transferase family.</text>
</comment>
<dbReference type="PANTHER" id="PTHR21367">
    <property type="entry name" value="ARGININE-TRNA-PROTEIN TRANSFERASE 1"/>
    <property type="match status" value="1"/>
</dbReference>
<name>A0A9P1I6H1_9PELO</name>
<comment type="function">
    <text evidence="5">Involved in the post-translational conjugation of arginine to the N-terminal aspartate or glutamate of a protein. This arginylation is required for degradation of the protein via the ubiquitin pathway.</text>
</comment>
<evidence type="ECO:0000256" key="1">
    <source>
        <dbReference type="ARBA" id="ARBA00009991"/>
    </source>
</evidence>
<dbReference type="Pfam" id="PF04376">
    <property type="entry name" value="ATE_N"/>
    <property type="match status" value="1"/>
</dbReference>
<dbReference type="GO" id="GO:0004057">
    <property type="term" value="F:arginyl-tRNA--protein transferase activity"/>
    <property type="evidence" value="ECO:0007669"/>
    <property type="project" value="UniProtKB-EC"/>
</dbReference>
<evidence type="ECO:0000256" key="3">
    <source>
        <dbReference type="ARBA" id="ARBA00022786"/>
    </source>
</evidence>
<evidence type="ECO:0000313" key="10">
    <source>
        <dbReference type="EMBL" id="CAI5439021.1"/>
    </source>
</evidence>
<keyword evidence="6" id="KW-0175">Coiled coil</keyword>
<evidence type="ECO:0000259" key="8">
    <source>
        <dbReference type="Pfam" id="PF04376"/>
    </source>
</evidence>
<evidence type="ECO:0000259" key="9">
    <source>
        <dbReference type="Pfam" id="PF04377"/>
    </source>
</evidence>
<evidence type="ECO:0000256" key="5">
    <source>
        <dbReference type="PIRNR" id="PIRNR037207"/>
    </source>
</evidence>
<dbReference type="Proteomes" id="UP001152747">
    <property type="component" value="Unassembled WGS sequence"/>
</dbReference>
<dbReference type="InterPro" id="IPR007472">
    <property type="entry name" value="N-end_Aminoacyl_Trfase_C"/>
</dbReference>
<protein>
    <recommendedName>
        <fullName evidence="5">Arginyl-tRNA--protein transferase 1</fullName>
        <shortName evidence="5">Arginyltransferase 1</shortName>
        <shortName evidence="5">R-transferase 1</shortName>
        <ecNumber evidence="5">2.3.2.8</ecNumber>
    </recommendedName>
    <alternativeName>
        <fullName evidence="5">Arginine-tRNA--protein transferase 1</fullName>
    </alternativeName>
</protein>
<keyword evidence="4 5" id="KW-0012">Acyltransferase</keyword>
<dbReference type="InterPro" id="IPR007471">
    <property type="entry name" value="N-end_Aminoacyl_Trfase_N"/>
</dbReference>
<gene>
    <name evidence="10" type="ORF">CAMP_LOCUS1658</name>
</gene>
<feature type="region of interest" description="Disordered" evidence="7">
    <location>
        <begin position="25"/>
        <end position="44"/>
    </location>
</feature>
<dbReference type="GO" id="GO:0005737">
    <property type="term" value="C:cytoplasm"/>
    <property type="evidence" value="ECO:0007669"/>
    <property type="project" value="TreeGrafter"/>
</dbReference>
<comment type="caution">
    <text evidence="10">The sequence shown here is derived from an EMBL/GenBank/DDBJ whole genome shotgun (WGS) entry which is preliminary data.</text>
</comment>
<feature type="domain" description="N-end aminoacyl transferase N-terminal" evidence="8">
    <location>
        <begin position="16"/>
        <end position="104"/>
    </location>
</feature>
<reference evidence="10" key="1">
    <citation type="submission" date="2022-11" db="EMBL/GenBank/DDBJ databases">
        <authorList>
            <person name="Kikuchi T."/>
        </authorList>
    </citation>
    <scope>NUCLEOTIDE SEQUENCE</scope>
    <source>
        <strain evidence="10">PS1010</strain>
    </source>
</reference>
<organism evidence="10 11">
    <name type="scientific">Caenorhabditis angaria</name>
    <dbReference type="NCBI Taxonomy" id="860376"/>
    <lineage>
        <taxon>Eukaryota</taxon>
        <taxon>Metazoa</taxon>
        <taxon>Ecdysozoa</taxon>
        <taxon>Nematoda</taxon>
        <taxon>Chromadorea</taxon>
        <taxon>Rhabditida</taxon>
        <taxon>Rhabditina</taxon>
        <taxon>Rhabditomorpha</taxon>
        <taxon>Rhabditoidea</taxon>
        <taxon>Rhabditidae</taxon>
        <taxon>Peloderinae</taxon>
        <taxon>Caenorhabditis</taxon>
    </lineage>
</organism>